<feature type="domain" description="RNase H type-1" evidence="12">
    <location>
        <begin position="1"/>
        <end position="143"/>
    </location>
</feature>
<comment type="catalytic activity">
    <reaction evidence="1 10">
        <text>Endonucleolytic cleavage to 5'-phosphomonoester.</text>
        <dbReference type="EC" id="3.1.26.4"/>
    </reaction>
</comment>
<dbReference type="Proteomes" id="UP000180043">
    <property type="component" value="Unassembled WGS sequence"/>
</dbReference>
<feature type="binding site" evidence="10">
    <location>
        <position position="4"/>
    </location>
    <ligand>
        <name>Mg(2+)</name>
        <dbReference type="ChEBI" id="CHEBI:18420"/>
        <label>2</label>
    </ligand>
</feature>
<dbReference type="PANTHER" id="PTHR10642:SF26">
    <property type="entry name" value="RIBONUCLEASE H1"/>
    <property type="match status" value="1"/>
</dbReference>
<gene>
    <name evidence="10" type="primary">rnhA</name>
    <name evidence="13" type="ORF">BKG82_12680</name>
</gene>
<comment type="function">
    <text evidence="10">Endonuclease that specifically degrades the RNA of RNA-DNA hybrids.</text>
</comment>
<feature type="binding site" evidence="10">
    <location>
        <position position="71"/>
    </location>
    <ligand>
        <name>Mg(2+)</name>
        <dbReference type="ChEBI" id="CHEBI:18420"/>
        <label>1</label>
    </ligand>
</feature>
<dbReference type="InterPro" id="IPR036397">
    <property type="entry name" value="RNaseH_sf"/>
</dbReference>
<dbReference type="HAMAP" id="MF_00042">
    <property type="entry name" value="RNase_H"/>
    <property type="match status" value="1"/>
</dbReference>
<keyword evidence="10" id="KW-0963">Cytoplasm</keyword>
<dbReference type="PANTHER" id="PTHR10642">
    <property type="entry name" value="RIBONUCLEASE H1"/>
    <property type="match status" value="1"/>
</dbReference>
<feature type="binding site" evidence="10">
    <location>
        <position position="42"/>
    </location>
    <ligand>
        <name>Mg(2+)</name>
        <dbReference type="ChEBI" id="CHEBI:18420"/>
        <label>1</label>
    </ligand>
</feature>
<evidence type="ECO:0000256" key="3">
    <source>
        <dbReference type="ARBA" id="ARBA00011245"/>
    </source>
</evidence>
<keyword evidence="7 10" id="KW-0255">Endonuclease</keyword>
<evidence type="ECO:0000256" key="2">
    <source>
        <dbReference type="ARBA" id="ARBA00005300"/>
    </source>
</evidence>
<dbReference type="EMBL" id="MLIQ01000014">
    <property type="protein sequence ID" value="OHU57139.1"/>
    <property type="molecule type" value="Genomic_DNA"/>
</dbReference>
<proteinExistence type="inferred from homology"/>
<feature type="binding site" evidence="10">
    <location>
        <position position="135"/>
    </location>
    <ligand>
        <name>Mg(2+)</name>
        <dbReference type="ChEBI" id="CHEBI:18420"/>
        <label>2</label>
    </ligand>
</feature>
<evidence type="ECO:0000313" key="14">
    <source>
        <dbReference type="Proteomes" id="UP000180043"/>
    </source>
</evidence>
<dbReference type="Pfam" id="PF00075">
    <property type="entry name" value="RNase_H"/>
    <property type="match status" value="1"/>
</dbReference>
<dbReference type="EC" id="3.1.26.4" evidence="4 10"/>
<evidence type="ECO:0000259" key="12">
    <source>
        <dbReference type="PROSITE" id="PS50879"/>
    </source>
</evidence>
<dbReference type="InterPro" id="IPR022892">
    <property type="entry name" value="RNaseHI"/>
</dbReference>
<dbReference type="GO" id="GO:0003676">
    <property type="term" value="F:nucleic acid binding"/>
    <property type="evidence" value="ECO:0007669"/>
    <property type="project" value="InterPro"/>
</dbReference>
<comment type="subunit">
    <text evidence="3 10">Monomer.</text>
</comment>
<evidence type="ECO:0000313" key="13">
    <source>
        <dbReference type="EMBL" id="OHU57139.1"/>
    </source>
</evidence>
<evidence type="ECO:0000256" key="9">
    <source>
        <dbReference type="ARBA" id="ARBA00022842"/>
    </source>
</evidence>
<dbReference type="CDD" id="cd09278">
    <property type="entry name" value="RNase_HI_prokaryote_like"/>
    <property type="match status" value="1"/>
</dbReference>
<evidence type="ECO:0000256" key="8">
    <source>
        <dbReference type="ARBA" id="ARBA00022801"/>
    </source>
</evidence>
<evidence type="ECO:0000256" key="5">
    <source>
        <dbReference type="ARBA" id="ARBA00022722"/>
    </source>
</evidence>
<feature type="binding site" evidence="10">
    <location>
        <position position="4"/>
    </location>
    <ligand>
        <name>Mg(2+)</name>
        <dbReference type="ChEBI" id="CHEBI:18420"/>
        <label>1</label>
    </ligand>
</feature>
<dbReference type="InterPro" id="IPR050092">
    <property type="entry name" value="RNase_H"/>
</dbReference>
<dbReference type="Gene3D" id="3.30.420.10">
    <property type="entry name" value="Ribonuclease H-like superfamily/Ribonuclease H"/>
    <property type="match status" value="1"/>
</dbReference>
<comment type="caution">
    <text evidence="13">The sequence shown here is derived from an EMBL/GenBank/DDBJ whole genome shotgun (WGS) entry which is preliminary data.</text>
</comment>
<evidence type="ECO:0000256" key="11">
    <source>
        <dbReference type="SAM" id="MobiDB-lite"/>
    </source>
</evidence>
<comment type="subcellular location">
    <subcellularLocation>
        <location evidence="10">Cytoplasm</location>
    </subcellularLocation>
</comment>
<evidence type="ECO:0000256" key="1">
    <source>
        <dbReference type="ARBA" id="ARBA00000077"/>
    </source>
</evidence>
<protein>
    <recommendedName>
        <fullName evidence="4 10">Ribonuclease H</fullName>
        <shortName evidence="10">RNase H</shortName>
        <ecNumber evidence="4 10">3.1.26.4</ecNumber>
    </recommendedName>
</protein>
<reference evidence="13 14" key="1">
    <citation type="submission" date="2016-10" db="EMBL/GenBank/DDBJ databases">
        <title>Evaluation of Human, Veterinary and Environmental Mycobacterium chelonae Isolates by Core Genome Phylogenomic Analysis, Targeted Gene Comparison, and Anti-microbial Susceptibility Patterns: A Tale of Mistaken Identities.</title>
        <authorList>
            <person name="Fogelson S.B."/>
            <person name="Camus A.C."/>
            <person name="Lorenz W."/>
            <person name="Vasireddy R."/>
            <person name="Vasireddy S."/>
            <person name="Smith T."/>
            <person name="Brown-Elliott B.A."/>
            <person name="Wallace R.J.Jr."/>
            <person name="Hasan N.A."/>
            <person name="Reischl U."/>
            <person name="Sanchez S."/>
        </authorList>
    </citation>
    <scope>NUCLEOTIDE SEQUENCE [LARGE SCALE GENOMIC DNA]</scope>
    <source>
        <strain evidence="13 14">15515</strain>
    </source>
</reference>
<keyword evidence="5 10" id="KW-0540">Nuclease</keyword>
<keyword evidence="8 10" id="KW-0378">Hydrolase</keyword>
<evidence type="ECO:0000256" key="7">
    <source>
        <dbReference type="ARBA" id="ARBA00022759"/>
    </source>
</evidence>
<comment type="cofactor">
    <cofactor evidence="10">
        <name>Mg(2+)</name>
        <dbReference type="ChEBI" id="CHEBI:18420"/>
    </cofactor>
    <text evidence="10">Binds 1 Mg(2+) ion per subunit. May bind a second metal ion at a regulatory site, or after substrate binding.</text>
</comment>
<evidence type="ECO:0000256" key="10">
    <source>
        <dbReference type="HAMAP-Rule" id="MF_00042"/>
    </source>
</evidence>
<organism evidence="13 14">
    <name type="scientific">Mycobacteroides chelonae</name>
    <name type="common">Mycobacterium chelonae</name>
    <dbReference type="NCBI Taxonomy" id="1774"/>
    <lineage>
        <taxon>Bacteria</taxon>
        <taxon>Bacillati</taxon>
        <taxon>Actinomycetota</taxon>
        <taxon>Actinomycetes</taxon>
        <taxon>Mycobacteriales</taxon>
        <taxon>Mycobacteriaceae</taxon>
        <taxon>Mycobacteroides</taxon>
    </lineage>
</organism>
<comment type="similarity">
    <text evidence="2 10">Belongs to the RNase H family.</text>
</comment>
<keyword evidence="9 10" id="KW-0460">Magnesium</keyword>
<dbReference type="GO" id="GO:0000287">
    <property type="term" value="F:magnesium ion binding"/>
    <property type="evidence" value="ECO:0007669"/>
    <property type="project" value="UniProtKB-UniRule"/>
</dbReference>
<dbReference type="GO" id="GO:0004523">
    <property type="term" value="F:RNA-DNA hybrid ribonuclease activity"/>
    <property type="evidence" value="ECO:0007669"/>
    <property type="project" value="UniProtKB-UniRule"/>
</dbReference>
<keyword evidence="6 10" id="KW-0479">Metal-binding</keyword>
<dbReference type="GO" id="GO:0005737">
    <property type="term" value="C:cytoplasm"/>
    <property type="evidence" value="ECO:0007669"/>
    <property type="project" value="UniProtKB-SubCell"/>
</dbReference>
<dbReference type="GO" id="GO:0043137">
    <property type="term" value="P:DNA replication, removal of RNA primer"/>
    <property type="evidence" value="ECO:0007669"/>
    <property type="project" value="TreeGrafter"/>
</dbReference>
<dbReference type="InterPro" id="IPR002156">
    <property type="entry name" value="RNaseH_domain"/>
</dbReference>
<feature type="region of interest" description="Disordered" evidence="11">
    <location>
        <begin position="146"/>
        <end position="171"/>
    </location>
</feature>
<dbReference type="PROSITE" id="PS50879">
    <property type="entry name" value="RNASE_H_1"/>
    <property type="match status" value="1"/>
</dbReference>
<sequence length="171" mass="18439">MYTDGACHGNPGPGGWGAVLQIGGRELHLYGGEESTTNNRMELMAAIMALEAPALLIAADVDPAPVQLWTDSQYVRNGITSWIAGWKRRGWKTAAGQPVKNIDLWQRLDLAAEQHLVDWRWVKGHAGHEGNELADRLATRGAIECGGSSGAVGAPRRAGRRGGPPRGRRSR</sequence>
<dbReference type="SUPFAM" id="SSF53098">
    <property type="entry name" value="Ribonuclease H-like"/>
    <property type="match status" value="1"/>
</dbReference>
<evidence type="ECO:0000256" key="4">
    <source>
        <dbReference type="ARBA" id="ARBA00012180"/>
    </source>
</evidence>
<evidence type="ECO:0000256" key="6">
    <source>
        <dbReference type="ARBA" id="ARBA00022723"/>
    </source>
</evidence>
<dbReference type="NCBIfam" id="NF001236">
    <property type="entry name" value="PRK00203.1"/>
    <property type="match status" value="1"/>
</dbReference>
<accession>A0A1S1LPM0</accession>
<dbReference type="InterPro" id="IPR012337">
    <property type="entry name" value="RNaseH-like_sf"/>
</dbReference>
<dbReference type="RefSeq" id="WP_070947514.1">
    <property type="nucleotide sequence ID" value="NZ_MLIQ01000014.1"/>
</dbReference>
<dbReference type="AlphaFoldDB" id="A0A1S1LPM0"/>
<name>A0A1S1LPM0_MYCCH</name>